<accession>A0A816LBC7</accession>
<proteinExistence type="predicted"/>
<reference evidence="2" key="1">
    <citation type="submission" date="2021-01" db="EMBL/GenBank/DDBJ databases">
        <authorList>
            <consortium name="Genoscope - CEA"/>
            <person name="William W."/>
        </authorList>
    </citation>
    <scope>NUCLEOTIDE SEQUENCE</scope>
</reference>
<dbReference type="Proteomes" id="UP001295469">
    <property type="component" value="Chromosome C05"/>
</dbReference>
<evidence type="ECO:0000313" key="2">
    <source>
        <dbReference type="EMBL" id="CAF1933708.1"/>
    </source>
</evidence>
<dbReference type="EMBL" id="HG994369">
    <property type="protein sequence ID" value="CAF1933708.1"/>
    <property type="molecule type" value="Genomic_DNA"/>
</dbReference>
<evidence type="ECO:0000256" key="1">
    <source>
        <dbReference type="SAM" id="MobiDB-lite"/>
    </source>
</evidence>
<feature type="region of interest" description="Disordered" evidence="1">
    <location>
        <begin position="70"/>
        <end position="93"/>
    </location>
</feature>
<name>A0A816LBC7_BRANA</name>
<dbReference type="AlphaFoldDB" id="A0A816LBC7"/>
<organism evidence="2">
    <name type="scientific">Brassica napus</name>
    <name type="common">Rape</name>
    <dbReference type="NCBI Taxonomy" id="3708"/>
    <lineage>
        <taxon>Eukaryota</taxon>
        <taxon>Viridiplantae</taxon>
        <taxon>Streptophyta</taxon>
        <taxon>Embryophyta</taxon>
        <taxon>Tracheophyta</taxon>
        <taxon>Spermatophyta</taxon>
        <taxon>Magnoliopsida</taxon>
        <taxon>eudicotyledons</taxon>
        <taxon>Gunneridae</taxon>
        <taxon>Pentapetalae</taxon>
        <taxon>rosids</taxon>
        <taxon>malvids</taxon>
        <taxon>Brassicales</taxon>
        <taxon>Brassicaceae</taxon>
        <taxon>Brassiceae</taxon>
        <taxon>Brassica</taxon>
    </lineage>
</organism>
<protein>
    <submittedName>
        <fullName evidence="2">(rape) hypothetical protein</fullName>
    </submittedName>
</protein>
<sequence length="133" mass="14721">MSLRTITTSRIIPSPSTQSEKMSSLALSHMYGNLSFKVLQIFVFPLTCINQATRCDIGAGLLTTTCSHQANASKKKNGDDESNPAGLEEEGNSCSVCDSCRLLSRHSTFSYCHLKKLSRGYWLLYFNGFENPN</sequence>
<gene>
    <name evidence="2" type="ORF">DARMORV10_C05P49210.1</name>
</gene>